<keyword evidence="2" id="KW-0040">ANK repeat</keyword>
<feature type="compositionally biased region" description="Polar residues" evidence="3">
    <location>
        <begin position="209"/>
        <end position="219"/>
    </location>
</feature>
<feature type="compositionally biased region" description="Polar residues" evidence="3">
    <location>
        <begin position="148"/>
        <end position="157"/>
    </location>
</feature>
<dbReference type="OrthoDB" id="307920at2"/>
<dbReference type="SMART" id="SM00248">
    <property type="entry name" value="ANK"/>
    <property type="match status" value="8"/>
</dbReference>
<evidence type="ECO:0008006" key="6">
    <source>
        <dbReference type="Google" id="ProtNLM"/>
    </source>
</evidence>
<keyword evidence="5" id="KW-1185">Reference proteome</keyword>
<dbReference type="AlphaFoldDB" id="A0A662Z9E2"/>
<reference evidence="4 5" key="1">
    <citation type="submission" date="2016-10" db="EMBL/GenBank/DDBJ databases">
        <authorList>
            <person name="Varghese N."/>
            <person name="Submissions S."/>
        </authorList>
    </citation>
    <scope>NUCLEOTIDE SEQUENCE [LARGE SCALE GENOMIC DNA]</scope>
    <source>
        <strain evidence="4 5">22B</strain>
    </source>
</reference>
<gene>
    <name evidence="4" type="ORF">SAMN04487865_102619</name>
</gene>
<keyword evidence="1" id="KW-0677">Repeat</keyword>
<evidence type="ECO:0000256" key="1">
    <source>
        <dbReference type="ARBA" id="ARBA00022737"/>
    </source>
</evidence>
<dbReference type="InterPro" id="IPR036770">
    <property type="entry name" value="Ankyrin_rpt-contain_sf"/>
</dbReference>
<dbReference type="EMBL" id="FOSF01000026">
    <property type="protein sequence ID" value="SFK11457.1"/>
    <property type="molecule type" value="Genomic_DNA"/>
</dbReference>
<accession>A0A662Z9E2</accession>
<dbReference type="InterPro" id="IPR050745">
    <property type="entry name" value="Multifunctional_regulatory"/>
</dbReference>
<dbReference type="Proteomes" id="UP000243374">
    <property type="component" value="Unassembled WGS sequence"/>
</dbReference>
<name>A0A662Z9E2_9GAMM</name>
<dbReference type="SUPFAM" id="SSF48403">
    <property type="entry name" value="Ankyrin repeat"/>
    <property type="match status" value="2"/>
</dbReference>
<evidence type="ECO:0000256" key="3">
    <source>
        <dbReference type="SAM" id="MobiDB-lite"/>
    </source>
</evidence>
<evidence type="ECO:0000256" key="2">
    <source>
        <dbReference type="ARBA" id="ARBA00023043"/>
    </source>
</evidence>
<evidence type="ECO:0000313" key="5">
    <source>
        <dbReference type="Proteomes" id="UP000243374"/>
    </source>
</evidence>
<feature type="compositionally biased region" description="Low complexity" evidence="3">
    <location>
        <begin position="158"/>
        <end position="179"/>
    </location>
</feature>
<evidence type="ECO:0000313" key="4">
    <source>
        <dbReference type="EMBL" id="SFK11457.1"/>
    </source>
</evidence>
<dbReference type="Gene3D" id="1.25.40.20">
    <property type="entry name" value="Ankyrin repeat-containing domain"/>
    <property type="match status" value="2"/>
</dbReference>
<dbReference type="PANTHER" id="PTHR24189:SF50">
    <property type="entry name" value="ANKYRIN REPEAT AND SOCS BOX PROTEIN 2"/>
    <property type="match status" value="1"/>
</dbReference>
<feature type="region of interest" description="Disordered" evidence="3">
    <location>
        <begin position="122"/>
        <end position="219"/>
    </location>
</feature>
<protein>
    <recommendedName>
        <fullName evidence="6">Ankyrin repeat</fullName>
    </recommendedName>
</protein>
<dbReference type="Pfam" id="PF12796">
    <property type="entry name" value="Ank_2"/>
    <property type="match status" value="1"/>
</dbReference>
<proteinExistence type="predicted"/>
<organism evidence="4 5">
    <name type="scientific">Succinivibrio dextrinosolvens</name>
    <dbReference type="NCBI Taxonomy" id="83771"/>
    <lineage>
        <taxon>Bacteria</taxon>
        <taxon>Pseudomonadati</taxon>
        <taxon>Pseudomonadota</taxon>
        <taxon>Gammaproteobacteria</taxon>
        <taxon>Aeromonadales</taxon>
        <taxon>Succinivibrionaceae</taxon>
        <taxon>Succinivibrio</taxon>
    </lineage>
</organism>
<dbReference type="RefSeq" id="WP_074840761.1">
    <property type="nucleotide sequence ID" value="NZ_CP047056.1"/>
</dbReference>
<dbReference type="PANTHER" id="PTHR24189">
    <property type="entry name" value="MYOTROPHIN"/>
    <property type="match status" value="1"/>
</dbReference>
<sequence length="856" mass="94491">MKLLVGRFNTILSVVILTSALNFSYASSYDLEASGKTEAAALGNLKMAALRQGVSNALSKDEVKNNAKLLRNEIFLKVDKFTTVQGDVVYRVENNKTFAKGKVDVNDEAIVAVIKRLPLKDSSKSANEAVSSQPAVSQNSSEKKDSTTDLQETSKLASSDNSSVKQDSSTETTEVASTESSERKSEVQTETAKVENVPVQNKEEDVNKGASSMASASDNATVAKVVKASNTTIEQDTQFINLVNDRNPNDKKIAEELKKGANPNATKYLSGETEKAIQPPLWLYIYRKGNDAKLWIVKAFVEAGADINYVSQESKKSLAEFILRESTPEIAEYFFSLKPDISNIRVKPEFGYSCDLKKDSSVNLATYFADVINRKKKGLDPEAYLGIYKNILSLIPDINNNGGQTMMCLIRTTDFPSQRAYLDALLNAGVSPDSKVNMVGGEQGPLLFSALQYNDYELVKASVEHGADIKAKYTENKEEKTPLMFYLDNHTKGRHYIELSEEPFNINIVKTLVDAGADLYYETEDGKYSVASDFMDIGTEAYEYYLTLNPDLSKFKKNMADKWLYVAHKDKEIDKAKAFEIFKKQIELGCSANYVDYKTPMIVKAYDVGGIEYLRYLLDKVSLQENDEFNTAGELVMKALSKNDVDAIKLMAEKKVNFNSVYKSGNPILFSAIDDKKISSASIDALLDCGADINAVDNKGKTPLVSAITDRSSDDRTAVIESLLKHKADPNVKYGKFERTPLMLEAEAYDGSVEVLGLLADAGADVNAVGTDGASALVFAIGRKSIPKVQMLINKGGDIKKALKIKGPMKIKKGDKTVTEEMSLKDILKESYKQAEAKGKVSEESKAFYDFMKKYF</sequence>
<feature type="compositionally biased region" description="Polar residues" evidence="3">
    <location>
        <begin position="124"/>
        <end position="140"/>
    </location>
</feature>
<dbReference type="InterPro" id="IPR002110">
    <property type="entry name" value="Ankyrin_rpt"/>
</dbReference>